<evidence type="ECO:0000256" key="4">
    <source>
        <dbReference type="ARBA" id="ARBA00049366"/>
    </source>
</evidence>
<comment type="catalytic activity">
    <reaction evidence="4">
        <text>L-asparagine + H2O = L-aspartate + NH4(+)</text>
        <dbReference type="Rhea" id="RHEA:21016"/>
        <dbReference type="ChEBI" id="CHEBI:15377"/>
        <dbReference type="ChEBI" id="CHEBI:28938"/>
        <dbReference type="ChEBI" id="CHEBI:29991"/>
        <dbReference type="ChEBI" id="CHEBI:58048"/>
        <dbReference type="EC" id="3.5.1.1"/>
    </reaction>
</comment>
<sequence length="339" mass="35808">MVEAALPKVKIYATGGTIAGASNSNSSTDTTQYSAGQVTVEQLLQAVPPLKDIAMIESEQFTNTGSNQLNTSILLSLTKKIQGDLDSDSNLSGVIVTMGTDTLEEAAFLFDSIIDDERPIVVTGAMRPTTSLSADGSFNLFQAVSASISSSSRNRGTLIVLNDRIGSAYYTFKSNTRTLDTFQALEAGFLGTFAGIEPIYYYQPARATGRQLYPVSSLPANNNLPSVSILYAALDQGPAQLDFAASQGVQGVVIAGEGDGEADRTWLDSMTKLMNRGVPVITASRSPSGTVQAGNNFGNGTTSIPSKTLNPQKAKILLQLQLAKAPLDMQAVKDVFKTA</sequence>
<dbReference type="RefSeq" id="XP_025371911.1">
    <property type="nucleotide sequence ID" value="XM_025515915.1"/>
</dbReference>
<dbReference type="Pfam" id="PF17763">
    <property type="entry name" value="Asparaginase_C"/>
    <property type="match status" value="1"/>
</dbReference>
<dbReference type="SMART" id="SM00870">
    <property type="entry name" value="Asparaginase"/>
    <property type="match status" value="1"/>
</dbReference>
<dbReference type="InterPro" id="IPR004550">
    <property type="entry name" value="AsnASE_II"/>
</dbReference>
<evidence type="ECO:0000313" key="12">
    <source>
        <dbReference type="Proteomes" id="UP000245783"/>
    </source>
</evidence>
<dbReference type="OrthoDB" id="542841at2759"/>
<comment type="similarity">
    <text evidence="1 8">Belongs to the asparaginase 1 family.</text>
</comment>
<dbReference type="InterPro" id="IPR020827">
    <property type="entry name" value="Asparaginase/glutaminase_AS1"/>
</dbReference>
<dbReference type="Gene3D" id="3.40.50.40">
    <property type="match status" value="1"/>
</dbReference>
<evidence type="ECO:0000256" key="8">
    <source>
        <dbReference type="RuleBase" id="RU004456"/>
    </source>
</evidence>
<dbReference type="GO" id="GO:0004067">
    <property type="term" value="F:asparaginase activity"/>
    <property type="evidence" value="ECO:0007669"/>
    <property type="project" value="UniProtKB-UniRule"/>
</dbReference>
<dbReference type="PRINTS" id="PR00139">
    <property type="entry name" value="ASNGLNASE"/>
</dbReference>
<dbReference type="InterPro" id="IPR037152">
    <property type="entry name" value="L-asparaginase_N_sf"/>
</dbReference>
<feature type="active site" description="O-isoaspartyl threonine intermediate" evidence="5">
    <location>
        <position position="17"/>
    </location>
</feature>
<dbReference type="InterPro" id="IPR027474">
    <property type="entry name" value="L-asparaginase_N"/>
</dbReference>
<dbReference type="SFLD" id="SFLDS00057">
    <property type="entry name" value="Glutaminase/Asparaginase"/>
    <property type="match status" value="1"/>
</dbReference>
<dbReference type="EMBL" id="KZ819359">
    <property type="protein sequence ID" value="PWN44751.1"/>
    <property type="molecule type" value="Genomic_DNA"/>
</dbReference>
<feature type="domain" description="L-asparaginase N-terminal" evidence="9">
    <location>
        <begin position="8"/>
        <end position="204"/>
    </location>
</feature>
<dbReference type="CDD" id="cd08964">
    <property type="entry name" value="L-asparaginase_II"/>
    <property type="match status" value="1"/>
</dbReference>
<evidence type="ECO:0000313" key="11">
    <source>
        <dbReference type="EMBL" id="PWN44751.1"/>
    </source>
</evidence>
<dbReference type="EC" id="3.5.1.1" evidence="2"/>
<dbReference type="InterPro" id="IPR006034">
    <property type="entry name" value="Asparaginase/glutaminase-like"/>
</dbReference>
<dbReference type="InterPro" id="IPR036152">
    <property type="entry name" value="Asp/glu_Ase-like_sf"/>
</dbReference>
<dbReference type="FunFam" id="3.40.50.1170:FF:000001">
    <property type="entry name" value="L-asparaginase 2"/>
    <property type="match status" value="1"/>
</dbReference>
<evidence type="ECO:0000259" key="10">
    <source>
        <dbReference type="Pfam" id="PF17763"/>
    </source>
</evidence>
<proteinExistence type="inferred from homology"/>
<dbReference type="PROSITE" id="PS51732">
    <property type="entry name" value="ASN_GLN_ASE_3"/>
    <property type="match status" value="1"/>
</dbReference>
<organism evidence="11 12">
    <name type="scientific">Ceraceosorus guamensis</name>
    <dbReference type="NCBI Taxonomy" id="1522189"/>
    <lineage>
        <taxon>Eukaryota</taxon>
        <taxon>Fungi</taxon>
        <taxon>Dikarya</taxon>
        <taxon>Basidiomycota</taxon>
        <taxon>Ustilaginomycotina</taxon>
        <taxon>Exobasidiomycetes</taxon>
        <taxon>Ceraceosorales</taxon>
        <taxon>Ceraceosoraceae</taxon>
        <taxon>Ceraceosorus</taxon>
    </lineage>
</organism>
<evidence type="ECO:0000256" key="3">
    <source>
        <dbReference type="ARBA" id="ARBA00022801"/>
    </source>
</evidence>
<evidence type="ECO:0000256" key="6">
    <source>
        <dbReference type="PIRSR" id="PIRSR001220-2"/>
    </source>
</evidence>
<dbReference type="PROSITE" id="PS00144">
    <property type="entry name" value="ASN_GLN_ASE_1"/>
    <property type="match status" value="1"/>
</dbReference>
<dbReference type="NCBIfam" id="TIGR00520">
    <property type="entry name" value="asnASE_II"/>
    <property type="match status" value="1"/>
</dbReference>
<dbReference type="PANTHER" id="PTHR11707:SF28">
    <property type="entry name" value="60 KDA LYSOPHOSPHOLIPASE"/>
    <property type="match status" value="1"/>
</dbReference>
<dbReference type="InterPro" id="IPR027473">
    <property type="entry name" value="L-asparaginase_C"/>
</dbReference>
<dbReference type="Gene3D" id="3.40.50.1170">
    <property type="entry name" value="L-asparaginase, N-terminal domain"/>
    <property type="match status" value="1"/>
</dbReference>
<dbReference type="Proteomes" id="UP000245783">
    <property type="component" value="Unassembled WGS sequence"/>
</dbReference>
<feature type="active site" evidence="7">
    <location>
        <position position="17"/>
    </location>
</feature>
<feature type="binding site" evidence="6">
    <location>
        <begin position="100"/>
        <end position="101"/>
    </location>
    <ligand>
        <name>substrate</name>
    </ligand>
</feature>
<gene>
    <name evidence="11" type="ORF">IE81DRAFT_345443</name>
</gene>
<evidence type="ECO:0000256" key="2">
    <source>
        <dbReference type="ARBA" id="ARBA00012920"/>
    </source>
</evidence>
<dbReference type="GO" id="GO:0006530">
    <property type="term" value="P:L-asparagine catabolic process"/>
    <property type="evidence" value="ECO:0007669"/>
    <property type="project" value="UniProtKB-ARBA"/>
</dbReference>
<dbReference type="STRING" id="1522189.A0A316W7Q6"/>
<dbReference type="InterPro" id="IPR040919">
    <property type="entry name" value="Asparaginase_C"/>
</dbReference>
<dbReference type="PIRSF" id="PIRSF500176">
    <property type="entry name" value="L_ASNase"/>
    <property type="match status" value="1"/>
</dbReference>
<evidence type="ECO:0000256" key="7">
    <source>
        <dbReference type="PROSITE-ProRule" id="PRU10099"/>
    </source>
</evidence>
<name>A0A316W7Q6_9BASI</name>
<dbReference type="GeneID" id="37037785"/>
<dbReference type="Pfam" id="PF00710">
    <property type="entry name" value="Asparaginase"/>
    <property type="match status" value="1"/>
</dbReference>
<dbReference type="InParanoid" id="A0A316W7Q6"/>
<dbReference type="AlphaFoldDB" id="A0A316W7Q6"/>
<keyword evidence="3" id="KW-0378">Hydrolase</keyword>
<evidence type="ECO:0000259" key="9">
    <source>
        <dbReference type="Pfam" id="PF00710"/>
    </source>
</evidence>
<protein>
    <recommendedName>
        <fullName evidence="2">asparaginase</fullName>
        <ecNumber evidence="2">3.5.1.1</ecNumber>
    </recommendedName>
</protein>
<dbReference type="SUPFAM" id="SSF53774">
    <property type="entry name" value="Glutaminase/Asparaginase"/>
    <property type="match status" value="1"/>
</dbReference>
<keyword evidence="12" id="KW-1185">Reference proteome</keyword>
<accession>A0A316W7Q6</accession>
<feature type="domain" description="Asparaginase/glutaminase C-terminal" evidence="10">
    <location>
        <begin position="227"/>
        <end position="336"/>
    </location>
</feature>
<feature type="binding site" evidence="6">
    <location>
        <position position="66"/>
    </location>
    <ligand>
        <name>substrate</name>
    </ligand>
</feature>
<dbReference type="PANTHER" id="PTHR11707">
    <property type="entry name" value="L-ASPARAGINASE"/>
    <property type="match status" value="1"/>
</dbReference>
<evidence type="ECO:0000256" key="1">
    <source>
        <dbReference type="ARBA" id="ARBA00010518"/>
    </source>
</evidence>
<dbReference type="FunCoup" id="A0A316W7Q6">
    <property type="interactions" value="24"/>
</dbReference>
<evidence type="ECO:0000256" key="5">
    <source>
        <dbReference type="PIRSR" id="PIRSR001220-1"/>
    </source>
</evidence>
<dbReference type="PIRSF" id="PIRSF001220">
    <property type="entry name" value="L-ASNase_gatD"/>
    <property type="match status" value="1"/>
</dbReference>
<reference evidence="11 12" key="1">
    <citation type="journal article" date="2018" name="Mol. Biol. Evol.">
        <title>Broad Genomic Sampling Reveals a Smut Pathogenic Ancestry of the Fungal Clade Ustilaginomycotina.</title>
        <authorList>
            <person name="Kijpornyongpan T."/>
            <person name="Mondo S.J."/>
            <person name="Barry K."/>
            <person name="Sandor L."/>
            <person name="Lee J."/>
            <person name="Lipzen A."/>
            <person name="Pangilinan J."/>
            <person name="LaButti K."/>
            <person name="Hainaut M."/>
            <person name="Henrissat B."/>
            <person name="Grigoriev I.V."/>
            <person name="Spatafora J.W."/>
            <person name="Aime M.C."/>
        </authorList>
    </citation>
    <scope>NUCLEOTIDE SEQUENCE [LARGE SCALE GENOMIC DNA]</scope>
    <source>
        <strain evidence="11 12">MCA 4658</strain>
    </source>
</reference>